<evidence type="ECO:0000313" key="2">
    <source>
        <dbReference type="Proteomes" id="UP001236500"/>
    </source>
</evidence>
<organism evidence="1 2">
    <name type="scientific">Microbulbifer bruguierae</name>
    <dbReference type="NCBI Taxonomy" id="3029061"/>
    <lineage>
        <taxon>Bacteria</taxon>
        <taxon>Pseudomonadati</taxon>
        <taxon>Pseudomonadota</taxon>
        <taxon>Gammaproteobacteria</taxon>
        <taxon>Cellvibrionales</taxon>
        <taxon>Microbulbiferaceae</taxon>
        <taxon>Microbulbifer</taxon>
    </lineage>
</organism>
<reference evidence="1 2" key="1">
    <citation type="submission" date="2023-02" db="EMBL/GenBank/DDBJ databases">
        <title>Description and genomic characterization of Microbulbifer bruguierae sp. nov., isolated from the sediment of mangrove plant Bruguiera sexangula.</title>
        <authorList>
            <person name="Long M."/>
        </authorList>
    </citation>
    <scope>NUCLEOTIDE SEQUENCE [LARGE SCALE GENOMIC DNA]</scope>
    <source>
        <strain evidence="1 2">H12</strain>
    </source>
</reference>
<accession>A0ABY8NCT8</accession>
<evidence type="ECO:0000313" key="1">
    <source>
        <dbReference type="EMBL" id="WGL16731.1"/>
    </source>
</evidence>
<keyword evidence="2" id="KW-1185">Reference proteome</keyword>
<protein>
    <recommendedName>
        <fullName evidence="3">DNA breaking-rejoining protein</fullName>
    </recommendedName>
</protein>
<proteinExistence type="predicted"/>
<dbReference type="Proteomes" id="UP001236500">
    <property type="component" value="Chromosome"/>
</dbReference>
<evidence type="ECO:0008006" key="3">
    <source>
        <dbReference type="Google" id="ProtNLM"/>
    </source>
</evidence>
<dbReference type="EMBL" id="CP118605">
    <property type="protein sequence ID" value="WGL16731.1"/>
    <property type="molecule type" value="Genomic_DNA"/>
</dbReference>
<gene>
    <name evidence="1" type="ORF">PVT68_00145</name>
</gene>
<dbReference type="Gene3D" id="2.60.120.380">
    <property type="match status" value="1"/>
</dbReference>
<name>A0ABY8NCT8_9GAMM</name>
<sequence length="140" mass="15332">MQTPYWLIFSLLWLLAIGWQTAVHSAELEAQVRVQNPDNHHGVRVTATISGQQTIEYLIDAKTGQSLALDILSNNARAAYRITAPAAPRALHKGHGQQSSYSVTLPRDGTYRVLIYLQDSAASAGESAEFALSFQLRNPG</sequence>
<dbReference type="RefSeq" id="WP_280320553.1">
    <property type="nucleotide sequence ID" value="NZ_CP118605.1"/>
</dbReference>